<evidence type="ECO:0000313" key="1">
    <source>
        <dbReference type="EMBL" id="KAK9237502.1"/>
    </source>
</evidence>
<gene>
    <name evidence="1" type="ORF">V1525DRAFT_426236</name>
</gene>
<proteinExistence type="predicted"/>
<keyword evidence="2" id="KW-1185">Reference proteome</keyword>
<evidence type="ECO:0000313" key="2">
    <source>
        <dbReference type="Proteomes" id="UP001433508"/>
    </source>
</evidence>
<protein>
    <submittedName>
        <fullName evidence="1">Uncharacterized protein</fullName>
    </submittedName>
</protein>
<name>A0ACC3T361_LIPKO</name>
<dbReference type="EMBL" id="MU971368">
    <property type="protein sequence ID" value="KAK9237502.1"/>
    <property type="molecule type" value="Genomic_DNA"/>
</dbReference>
<sequence length="298" mass="34077">MRYGRNSYWKSSALFAHLSQDTVAPPVRSVSLFARSISRDCLPEVTTSDDTVNAMPLTVPTDSSLWTSKFLNYAKALHLLKTNDAEQRLDVDMPYSMYLELEKSWSKYPQLSYNTLEQLATVLRSLISISLQGYLSTHASDDVRRVVDSGTPTKRSSQGQYFNSKKEPDGSFSYYGDRRTVLLVTIESGFTEDYTGLRMDKSIWIDGMSAKVVILICLKESPRFKNPVTLYEDIEDIDVALERMRQNRGTYGPFEHQSHRWFGRLSDAWIEVWRANMKDPVITVSTNAALCRVLVQFM</sequence>
<comment type="caution">
    <text evidence="1">The sequence shown here is derived from an EMBL/GenBank/DDBJ whole genome shotgun (WGS) entry which is preliminary data.</text>
</comment>
<accession>A0ACC3T361</accession>
<organism evidence="1 2">
    <name type="scientific">Lipomyces kononenkoae</name>
    <name type="common">Yeast</name>
    <dbReference type="NCBI Taxonomy" id="34357"/>
    <lineage>
        <taxon>Eukaryota</taxon>
        <taxon>Fungi</taxon>
        <taxon>Dikarya</taxon>
        <taxon>Ascomycota</taxon>
        <taxon>Saccharomycotina</taxon>
        <taxon>Lipomycetes</taxon>
        <taxon>Lipomycetales</taxon>
        <taxon>Lipomycetaceae</taxon>
        <taxon>Lipomyces</taxon>
    </lineage>
</organism>
<dbReference type="Proteomes" id="UP001433508">
    <property type="component" value="Unassembled WGS sequence"/>
</dbReference>
<reference evidence="2" key="1">
    <citation type="journal article" date="2024" name="Front. Bioeng. Biotechnol.">
        <title>Genome-scale model development and genomic sequencing of the oleaginous clade Lipomyces.</title>
        <authorList>
            <person name="Czajka J.J."/>
            <person name="Han Y."/>
            <person name="Kim J."/>
            <person name="Mondo S.J."/>
            <person name="Hofstad B.A."/>
            <person name="Robles A."/>
            <person name="Haridas S."/>
            <person name="Riley R."/>
            <person name="LaButti K."/>
            <person name="Pangilinan J."/>
            <person name="Andreopoulos W."/>
            <person name="Lipzen A."/>
            <person name="Yan J."/>
            <person name="Wang M."/>
            <person name="Ng V."/>
            <person name="Grigoriev I.V."/>
            <person name="Spatafora J.W."/>
            <person name="Magnuson J.K."/>
            <person name="Baker S.E."/>
            <person name="Pomraning K.R."/>
        </authorList>
    </citation>
    <scope>NUCLEOTIDE SEQUENCE [LARGE SCALE GENOMIC DNA]</scope>
    <source>
        <strain evidence="2">CBS 7786</strain>
    </source>
</reference>